<protein>
    <submittedName>
        <fullName evidence="1">ATP-dependent Clp protease proteolytic subunit</fullName>
    </submittedName>
</protein>
<keyword evidence="1" id="KW-0645">Protease</keyword>
<sequence>MMRVATRWPCRIFLRRESTGKILKTNAASVIADKLDALLRGGQNESDRKQRDAALDIAKTLLHRSLPLNDEAMILSKLKRFNVLRGSFWSDYVAILDKRINAVYKLRQHDDSVASSEHTDKTDINLRSLLKISRLLSKEGETSSAIGDLFVRWVKHNAYYLVPQQVSSFTGMLEYLVVAGNHDQLVPQDFDVIAECAQEIEPRLLVDALYLLGKLGLKNEAMITTVGRVVHNDIAKGNMSPYHKTKLARAYALLKHEHITFFMHIAEELRVIFDGKDAGKYQVAATTTGRRYVEGIGSDEFAQPSGIICNVLPRLRTEIEASDNAASVEAVTFTGSKDQLYSDGQIVYILDSMLYLNIHHLESYFRRLLSSTIKHCYVPTSLEQFDVEQLRSAVTLLAHCGKTADDTVLELITKRFIQAYVDGDAKNHQLALFLKDLVKQTRKATKTVNRRGRVCFKSLFVAPRWLEKPLAELESTLGGPPQPSMLEACCTAICEKVHSFDLVDLTSCIRSVAYLGFRNESFYQAFIPYFKEKMSSMNNVGIANMTQVRGMHMAHITLQALTKAKVRDDHLFYLMGRQHQLYLQGDDEAHKLVVVPQGGVELTAVRRNPNLRHVVVHHVPRVCAWWVDRIDIGDNGQRKRRFGAVVLFVYLPNHVGYRQHHRVTLEAGLPWHDLDTLTTYLGGIELVHGVYLVSHEGSQEQREEVKQRDGVAPHLLQPEQFAGGCIRSER</sequence>
<dbReference type="GO" id="GO:0006508">
    <property type="term" value="P:proteolysis"/>
    <property type="evidence" value="ECO:0007669"/>
    <property type="project" value="UniProtKB-KW"/>
</dbReference>
<evidence type="ECO:0000313" key="1">
    <source>
        <dbReference type="EMBL" id="GIX65125.1"/>
    </source>
</evidence>
<dbReference type="GeneID" id="94196606"/>
<evidence type="ECO:0000313" key="2">
    <source>
        <dbReference type="Proteomes" id="UP001497744"/>
    </source>
</evidence>
<proteinExistence type="predicted"/>
<dbReference type="AlphaFoldDB" id="A0AAV4LYW0"/>
<dbReference type="RefSeq" id="XP_067717194.1">
    <property type="nucleotide sequence ID" value="XM_067861093.1"/>
</dbReference>
<accession>A0AAV4LYW0</accession>
<dbReference type="EMBL" id="BPLF01000004">
    <property type="protein sequence ID" value="GIX65125.1"/>
    <property type="molecule type" value="Genomic_DNA"/>
</dbReference>
<keyword evidence="1" id="KW-0378">Hydrolase</keyword>
<organism evidence="1 2">
    <name type="scientific">Babesia caballi</name>
    <dbReference type="NCBI Taxonomy" id="5871"/>
    <lineage>
        <taxon>Eukaryota</taxon>
        <taxon>Sar</taxon>
        <taxon>Alveolata</taxon>
        <taxon>Apicomplexa</taxon>
        <taxon>Aconoidasida</taxon>
        <taxon>Piroplasmida</taxon>
        <taxon>Babesiidae</taxon>
        <taxon>Babesia</taxon>
    </lineage>
</organism>
<reference evidence="1 2" key="1">
    <citation type="submission" date="2021-06" db="EMBL/GenBank/DDBJ databases">
        <title>Genome sequence of Babesia caballi.</title>
        <authorList>
            <person name="Yamagishi J."/>
            <person name="Kidaka T."/>
            <person name="Ochi A."/>
        </authorList>
    </citation>
    <scope>NUCLEOTIDE SEQUENCE [LARGE SCALE GENOMIC DNA]</scope>
    <source>
        <strain evidence="1">USDA-D6B2</strain>
    </source>
</reference>
<gene>
    <name evidence="1" type="ORF">BcabD6B2_45600</name>
</gene>
<comment type="caution">
    <text evidence="1">The sequence shown here is derived from an EMBL/GenBank/DDBJ whole genome shotgun (WGS) entry which is preliminary data.</text>
</comment>
<keyword evidence="2" id="KW-1185">Reference proteome</keyword>
<name>A0AAV4LYW0_BABCB</name>
<dbReference type="Proteomes" id="UP001497744">
    <property type="component" value="Unassembled WGS sequence"/>
</dbReference>
<dbReference type="GO" id="GO:0008233">
    <property type="term" value="F:peptidase activity"/>
    <property type="evidence" value="ECO:0007669"/>
    <property type="project" value="UniProtKB-KW"/>
</dbReference>